<keyword evidence="6" id="KW-0342">GTP-binding</keyword>
<evidence type="ECO:0000256" key="3">
    <source>
        <dbReference type="ARBA" id="ARBA00022679"/>
    </source>
</evidence>
<reference evidence="10 11" key="1">
    <citation type="submission" date="2014-04" db="EMBL/GenBank/DDBJ databases">
        <title>The Genome Sequence of Thermoanaerobaculum aquaticum MP-01, The First Cultivated Group 23 Acidobacterium.</title>
        <authorList>
            <person name="Stamps B.W."/>
            <person name="Losey N.A."/>
            <person name="Lawson P.A."/>
            <person name="Stevenson B.S."/>
        </authorList>
    </citation>
    <scope>NUCLEOTIDE SEQUENCE [LARGE SCALE GENOMIC DNA]</scope>
    <source>
        <strain evidence="10 11">MP-01</strain>
    </source>
</reference>
<comment type="similarity">
    <text evidence="1">Belongs to the mannose-6-phosphate isomerase type 2 family.</text>
</comment>
<comment type="catalytic activity">
    <reaction evidence="7">
        <text>alpha-D-mannose 1-phosphate + GTP + H(+) = GDP-alpha-D-mannose + diphosphate</text>
        <dbReference type="Rhea" id="RHEA:15229"/>
        <dbReference type="ChEBI" id="CHEBI:15378"/>
        <dbReference type="ChEBI" id="CHEBI:33019"/>
        <dbReference type="ChEBI" id="CHEBI:37565"/>
        <dbReference type="ChEBI" id="CHEBI:57527"/>
        <dbReference type="ChEBI" id="CHEBI:58409"/>
        <dbReference type="EC" id="2.7.7.13"/>
    </reaction>
</comment>
<evidence type="ECO:0000259" key="9">
    <source>
        <dbReference type="Pfam" id="PF22640"/>
    </source>
</evidence>
<dbReference type="InterPro" id="IPR051161">
    <property type="entry name" value="Mannose-6P_isomerase_type2"/>
</dbReference>
<dbReference type="EC" id="2.7.7.13" evidence="2"/>
<dbReference type="AlphaFoldDB" id="A0A062XXK6"/>
<dbReference type="SUPFAM" id="SSF159283">
    <property type="entry name" value="Guanosine diphospho-D-mannose pyrophosphorylase/mannose-6-phosphate isomerase linker domain"/>
    <property type="match status" value="1"/>
</dbReference>
<keyword evidence="11" id="KW-1185">Reference proteome</keyword>
<dbReference type="InterPro" id="IPR049577">
    <property type="entry name" value="GMPP_N"/>
</dbReference>
<feature type="domain" description="Nucleotidyl transferase" evidence="8">
    <location>
        <begin position="7"/>
        <end position="286"/>
    </location>
</feature>
<dbReference type="Pfam" id="PF22640">
    <property type="entry name" value="ManC_GMP_beta-helix"/>
    <property type="match status" value="1"/>
</dbReference>
<evidence type="ECO:0000256" key="6">
    <source>
        <dbReference type="ARBA" id="ARBA00023134"/>
    </source>
</evidence>
<evidence type="ECO:0000256" key="4">
    <source>
        <dbReference type="ARBA" id="ARBA00022695"/>
    </source>
</evidence>
<organism evidence="10 11">
    <name type="scientific">Thermoanaerobaculum aquaticum</name>
    <dbReference type="NCBI Taxonomy" id="1312852"/>
    <lineage>
        <taxon>Bacteria</taxon>
        <taxon>Pseudomonadati</taxon>
        <taxon>Acidobacteriota</taxon>
        <taxon>Thermoanaerobaculia</taxon>
        <taxon>Thermoanaerobaculales</taxon>
        <taxon>Thermoanaerobaculaceae</taxon>
        <taxon>Thermoanaerobaculum</taxon>
    </lineage>
</organism>
<dbReference type="CDD" id="cd02509">
    <property type="entry name" value="GDP-M1P_Guanylyltransferase"/>
    <property type="match status" value="1"/>
</dbReference>
<evidence type="ECO:0000256" key="2">
    <source>
        <dbReference type="ARBA" id="ARBA00012387"/>
    </source>
</evidence>
<keyword evidence="4" id="KW-0548">Nucleotidyltransferase</keyword>
<dbReference type="Gene3D" id="3.90.550.10">
    <property type="entry name" value="Spore Coat Polysaccharide Biosynthesis Protein SpsA, Chain A"/>
    <property type="match status" value="1"/>
</dbReference>
<name>A0A062XXK6_9BACT</name>
<dbReference type="Proteomes" id="UP000027284">
    <property type="component" value="Unassembled WGS sequence"/>
</dbReference>
<keyword evidence="3" id="KW-0808">Transferase</keyword>
<proteinExistence type="inferred from homology"/>
<dbReference type="STRING" id="1312852.EG19_00920"/>
<dbReference type="RefSeq" id="WP_038048211.1">
    <property type="nucleotide sequence ID" value="NZ_JMFG01000011.1"/>
</dbReference>
<evidence type="ECO:0000256" key="1">
    <source>
        <dbReference type="ARBA" id="ARBA00006115"/>
    </source>
</evidence>
<dbReference type="GO" id="GO:0005525">
    <property type="term" value="F:GTP binding"/>
    <property type="evidence" value="ECO:0007669"/>
    <property type="project" value="UniProtKB-KW"/>
</dbReference>
<accession>A0A062XXK6</accession>
<keyword evidence="5" id="KW-0547">Nucleotide-binding</keyword>
<evidence type="ECO:0000259" key="8">
    <source>
        <dbReference type="Pfam" id="PF00483"/>
    </source>
</evidence>
<dbReference type="InterPro" id="IPR029044">
    <property type="entry name" value="Nucleotide-diphossugar_trans"/>
</dbReference>
<evidence type="ECO:0000313" key="11">
    <source>
        <dbReference type="Proteomes" id="UP000027284"/>
    </source>
</evidence>
<dbReference type="SUPFAM" id="SSF53448">
    <property type="entry name" value="Nucleotide-diphospho-sugar transferases"/>
    <property type="match status" value="1"/>
</dbReference>
<sequence length="360" mass="38673">MSSFSVKAVILAGGSGTRFWPFSRSSLPKQLLPLVEGRSLLRMTVDRVLPLCGREGVTVVTGKGIAEAVRQELPELSPEQFLIEPCGRDTAAAVAWAAWRELAAGGNPVLWVLPADHWVGDGEAFRRVLSAAAELAVESGGLVTVGILPTRPETGYGYLELAEETGERNGVRCFRVRRFVEKPDLEKAMAFLAAGCYRWNAGIFAFTAQALAEAVRKHLPELARGLDAMLADSRHRGETGAVSQHYPSLPRISIDYGVMEKADNLWAVDGAFPWHDVGSFASFAEILPRGEAGVSLGPVVAMETHDCVVLSRGPLVATLGVRGLVVVATEDAVLVTTVENAQKVKALVAELEKRGLSHLL</sequence>
<dbReference type="PANTHER" id="PTHR46390:SF1">
    <property type="entry name" value="MANNOSE-1-PHOSPHATE GUANYLYLTRANSFERASE"/>
    <property type="match status" value="1"/>
</dbReference>
<dbReference type="OrthoDB" id="9806359at2"/>
<dbReference type="InterPro" id="IPR054566">
    <property type="entry name" value="ManC/GMP-like_b-helix"/>
</dbReference>
<dbReference type="GO" id="GO:0004475">
    <property type="term" value="F:mannose-1-phosphate guanylyltransferase (GTP) activity"/>
    <property type="evidence" value="ECO:0007669"/>
    <property type="project" value="UniProtKB-EC"/>
</dbReference>
<feature type="domain" description="MannoseP isomerase/GMP-like beta-helix" evidence="9">
    <location>
        <begin position="298"/>
        <end position="351"/>
    </location>
</feature>
<dbReference type="Pfam" id="PF00483">
    <property type="entry name" value="NTP_transferase"/>
    <property type="match status" value="1"/>
</dbReference>
<evidence type="ECO:0000256" key="5">
    <source>
        <dbReference type="ARBA" id="ARBA00022741"/>
    </source>
</evidence>
<comment type="caution">
    <text evidence="10">The sequence shown here is derived from an EMBL/GenBank/DDBJ whole genome shotgun (WGS) entry which is preliminary data.</text>
</comment>
<dbReference type="PANTHER" id="PTHR46390">
    <property type="entry name" value="MANNOSE-1-PHOSPHATE GUANYLYLTRANSFERASE"/>
    <property type="match status" value="1"/>
</dbReference>
<protein>
    <recommendedName>
        <fullName evidence="2">mannose-1-phosphate guanylyltransferase</fullName>
        <ecNumber evidence="2">2.7.7.13</ecNumber>
    </recommendedName>
</protein>
<dbReference type="InterPro" id="IPR005835">
    <property type="entry name" value="NTP_transferase_dom"/>
</dbReference>
<evidence type="ECO:0000256" key="7">
    <source>
        <dbReference type="ARBA" id="ARBA00047343"/>
    </source>
</evidence>
<dbReference type="EMBL" id="JMFG01000011">
    <property type="protein sequence ID" value="KDA54159.1"/>
    <property type="molecule type" value="Genomic_DNA"/>
</dbReference>
<dbReference type="FunFam" id="3.90.550.10:FF:000046">
    <property type="entry name" value="Mannose-1-phosphate guanylyltransferase (GDP)"/>
    <property type="match status" value="1"/>
</dbReference>
<gene>
    <name evidence="10" type="ORF">EG19_00920</name>
</gene>
<dbReference type="GO" id="GO:0009298">
    <property type="term" value="P:GDP-mannose biosynthetic process"/>
    <property type="evidence" value="ECO:0007669"/>
    <property type="project" value="TreeGrafter"/>
</dbReference>
<evidence type="ECO:0000313" key="10">
    <source>
        <dbReference type="EMBL" id="KDA54159.1"/>
    </source>
</evidence>